<evidence type="ECO:0000256" key="1">
    <source>
        <dbReference type="SAM" id="Phobius"/>
    </source>
</evidence>
<dbReference type="STRING" id="216903.SAMN05444371_1087"/>
<feature type="transmembrane region" description="Helical" evidence="1">
    <location>
        <begin position="12"/>
        <end position="29"/>
    </location>
</feature>
<gene>
    <name evidence="2" type="ORF">SAMN05444371_1087</name>
</gene>
<accession>A0A1M6PGV6</accession>
<name>A0A1M6PGV6_9FLAO</name>
<dbReference type="Proteomes" id="UP000184498">
    <property type="component" value="Unassembled WGS sequence"/>
</dbReference>
<keyword evidence="1" id="KW-0812">Transmembrane</keyword>
<keyword evidence="1" id="KW-0472">Membrane</keyword>
<evidence type="ECO:0000313" key="2">
    <source>
        <dbReference type="EMBL" id="SHK07154.1"/>
    </source>
</evidence>
<evidence type="ECO:0000313" key="3">
    <source>
        <dbReference type="Proteomes" id="UP000184498"/>
    </source>
</evidence>
<organism evidence="2 3">
    <name type="scientific">Epilithonimonas mollis</name>
    <dbReference type="NCBI Taxonomy" id="216903"/>
    <lineage>
        <taxon>Bacteria</taxon>
        <taxon>Pseudomonadati</taxon>
        <taxon>Bacteroidota</taxon>
        <taxon>Flavobacteriia</taxon>
        <taxon>Flavobacteriales</taxon>
        <taxon>Weeksellaceae</taxon>
        <taxon>Chryseobacterium group</taxon>
        <taxon>Epilithonimonas</taxon>
    </lineage>
</organism>
<reference evidence="3" key="1">
    <citation type="submission" date="2016-11" db="EMBL/GenBank/DDBJ databases">
        <authorList>
            <person name="Varghese N."/>
            <person name="Submissions S."/>
        </authorList>
    </citation>
    <scope>NUCLEOTIDE SEQUENCE [LARGE SCALE GENOMIC DNA]</scope>
    <source>
        <strain evidence="3">DSM 18016</strain>
    </source>
</reference>
<dbReference type="AlphaFoldDB" id="A0A1M6PGV6"/>
<protein>
    <submittedName>
        <fullName evidence="2">Uncharacterized protein</fullName>
    </submittedName>
</protein>
<keyword evidence="3" id="KW-1185">Reference proteome</keyword>
<keyword evidence="1" id="KW-1133">Transmembrane helix</keyword>
<dbReference type="EMBL" id="FRAM01000001">
    <property type="protein sequence ID" value="SHK07154.1"/>
    <property type="molecule type" value="Genomic_DNA"/>
</dbReference>
<sequence length="44" mass="5295">MNKPDFYKSKFFKVLVTIFLVITLIYILQNGYDFGKWLHGIINR</sequence>
<proteinExistence type="predicted"/>